<geneLocation type="plasmid" evidence="2">
    <name>pfdu301a</name>
</geneLocation>
<reference evidence="1 2" key="1">
    <citation type="submission" date="2019-10" db="EMBL/GenBank/DDBJ databases">
        <title>Complete genome sequences for adaption low water activity.</title>
        <authorList>
            <person name="Zhao L."/>
            <person name="Zhong J."/>
        </authorList>
    </citation>
    <scope>NUCLEOTIDE SEQUENCE [LARGE SCALE GENOMIC DNA]</scope>
    <source>
        <strain evidence="1 2">FDU301</strain>
        <plasmid evidence="2">pfdu301a</plasmid>
    </source>
</reference>
<dbReference type="RefSeq" id="WP_171778359.1">
    <property type="nucleotide sequence ID" value="NZ_CP045273.1"/>
</dbReference>
<dbReference type="Proteomes" id="UP000501076">
    <property type="component" value="Plasmid pFDU301A"/>
</dbReference>
<evidence type="ECO:0000313" key="2">
    <source>
        <dbReference type="Proteomes" id="UP000501076"/>
    </source>
</evidence>
<evidence type="ECO:0000313" key="1">
    <source>
        <dbReference type="EMBL" id="QJX80371.1"/>
    </source>
</evidence>
<sequence>MEEQQKTLKIKKNLAPKQERKSILLSPYSRGKKKAKFQDVLINTDKYVYILLNGKDKNNLDTQKGLNGLIRPFKLLEINEDIFSTQFKGGKWLLAIEKGNLKDDMLDHRKKSFIGKINANKTYLLVVNQIETFIEFTCILGGCHYAYEKNCFKMNNFKCCETDRKRHLKGRYGYA</sequence>
<proteinExistence type="predicted"/>
<organism evidence="1 2">
    <name type="scientific">Priestia megaterium</name>
    <name type="common">Bacillus megaterium</name>
    <dbReference type="NCBI Taxonomy" id="1404"/>
    <lineage>
        <taxon>Bacteria</taxon>
        <taxon>Bacillati</taxon>
        <taxon>Bacillota</taxon>
        <taxon>Bacilli</taxon>
        <taxon>Bacillales</taxon>
        <taxon>Bacillaceae</taxon>
        <taxon>Priestia</taxon>
    </lineage>
</organism>
<accession>A0A6M6DZS3</accession>
<protein>
    <submittedName>
        <fullName evidence="1">Uncharacterized protein</fullName>
    </submittedName>
</protein>
<dbReference type="AlphaFoldDB" id="A0A6M6DZS3"/>
<gene>
    <name evidence="1" type="ORF">FDZ14_30250</name>
</gene>
<name>A0A6M6DZS3_PRIMG</name>
<dbReference type="EMBL" id="CP045273">
    <property type="protein sequence ID" value="QJX80371.1"/>
    <property type="molecule type" value="Genomic_DNA"/>
</dbReference>
<keyword evidence="1" id="KW-0614">Plasmid</keyword>